<dbReference type="CDD" id="cd00077">
    <property type="entry name" value="HDc"/>
    <property type="match status" value="1"/>
</dbReference>
<dbReference type="PANTHER" id="PTHR33525">
    <property type="match status" value="1"/>
</dbReference>
<feature type="domain" description="HDOD" evidence="2">
    <location>
        <begin position="166"/>
        <end position="370"/>
    </location>
</feature>
<evidence type="ECO:0000259" key="2">
    <source>
        <dbReference type="PROSITE" id="PS51833"/>
    </source>
</evidence>
<dbReference type="SMART" id="SM00471">
    <property type="entry name" value="HDc"/>
    <property type="match status" value="1"/>
</dbReference>
<dbReference type="InterPro" id="IPR052340">
    <property type="entry name" value="RNase_Y/CdgJ"/>
</dbReference>
<evidence type="ECO:0000256" key="1">
    <source>
        <dbReference type="SAM" id="MobiDB-lite"/>
    </source>
</evidence>
<dbReference type="PROSITE" id="PS51833">
    <property type="entry name" value="HDOD"/>
    <property type="match status" value="1"/>
</dbReference>
<proteinExistence type="predicted"/>
<comment type="caution">
    <text evidence="3">The sequence shown here is derived from an EMBL/GenBank/DDBJ whole genome shotgun (WGS) entry which is preliminary data.</text>
</comment>
<dbReference type="EMBL" id="LNQE01000149">
    <property type="protein sequence ID" value="KUG28971.1"/>
    <property type="molecule type" value="Genomic_DNA"/>
</dbReference>
<dbReference type="SUPFAM" id="SSF109604">
    <property type="entry name" value="HD-domain/PDEase-like"/>
    <property type="match status" value="1"/>
</dbReference>
<dbReference type="InterPro" id="IPR013976">
    <property type="entry name" value="HDOD"/>
</dbReference>
<name>A0A0W8G745_9ZZZZ</name>
<dbReference type="PANTHER" id="PTHR33525:SF3">
    <property type="entry name" value="RIBONUCLEASE Y"/>
    <property type="match status" value="1"/>
</dbReference>
<dbReference type="Pfam" id="PF08668">
    <property type="entry name" value="HDOD"/>
    <property type="match status" value="1"/>
</dbReference>
<sequence length="446" mass="48038">MVKVRVSDLSPGMELAEDAVTPGGRFLMPRGTRLERSHLTTLAGWGIGEVDVLDPPPAQEAGACAAGTDQPGTAEPLKPADFVEQAMETAKGRFVFVDLREEAAATVFRLSVARTARRLARAAAEESLGGKSAPVPKPKPHDGPRPAAGNGPIPSPEDLLREDPQLVSLPEVFARINEVLRDPKSSVEDAARIIGTDPSLSATLLKLVNSAFYSRASRAVERRFPAKVDSLTRAVMIVGGKQLATLALGVSVLPIFRDIPPEYINMKAFWKHSIGCGMIARALAEHAGVCSGESSFVAGLLHDIGRLVLYKHLPGPSGTALRRSREEFTTLTQAEKELFGFDHGYLGGLLLRKWQYPAALEKMVRYHHDLSEPLFIEEPAVIHVADFLVNALEIGTSGEWRVPALLPEAVEALSLSPSDLKGLVAGVEERIEEVFASFFPGDDAAL</sequence>
<reference evidence="3" key="1">
    <citation type="journal article" date="2015" name="Proc. Natl. Acad. Sci. U.S.A.">
        <title>Networks of energetic and metabolic interactions define dynamics in microbial communities.</title>
        <authorList>
            <person name="Embree M."/>
            <person name="Liu J.K."/>
            <person name="Al-Bassam M.M."/>
            <person name="Zengler K."/>
        </authorList>
    </citation>
    <scope>NUCLEOTIDE SEQUENCE</scope>
</reference>
<protein>
    <submittedName>
        <fullName evidence="3">Putative signal transduction protein</fullName>
    </submittedName>
</protein>
<gene>
    <name evidence="3" type="ORF">ASZ90_001151</name>
</gene>
<feature type="region of interest" description="Disordered" evidence="1">
    <location>
        <begin position="124"/>
        <end position="160"/>
    </location>
</feature>
<dbReference type="AlphaFoldDB" id="A0A0W8G745"/>
<organism evidence="3">
    <name type="scientific">hydrocarbon metagenome</name>
    <dbReference type="NCBI Taxonomy" id="938273"/>
    <lineage>
        <taxon>unclassified sequences</taxon>
        <taxon>metagenomes</taxon>
        <taxon>ecological metagenomes</taxon>
    </lineage>
</organism>
<dbReference type="Gene3D" id="1.10.3210.10">
    <property type="entry name" value="Hypothetical protein af1432"/>
    <property type="match status" value="1"/>
</dbReference>
<accession>A0A0W8G745</accession>
<dbReference type="InterPro" id="IPR003607">
    <property type="entry name" value="HD/PDEase_dom"/>
</dbReference>
<evidence type="ECO:0000313" key="3">
    <source>
        <dbReference type="EMBL" id="KUG28971.1"/>
    </source>
</evidence>